<gene>
    <name evidence="1" type="ORF">XF5B_05870</name>
    <name evidence="2" type="ORF">XF6B_05900</name>
    <name evidence="3" type="ORF">XF9B_05910</name>
</gene>
<organism evidence="2">
    <name type="scientific">Bradyrhizobium diazoefficiens</name>
    <dbReference type="NCBI Taxonomy" id="1355477"/>
    <lineage>
        <taxon>Bacteria</taxon>
        <taxon>Pseudomonadati</taxon>
        <taxon>Pseudomonadota</taxon>
        <taxon>Alphaproteobacteria</taxon>
        <taxon>Hyphomicrobiales</taxon>
        <taxon>Nitrobacteraceae</taxon>
        <taxon>Bradyrhizobium</taxon>
    </lineage>
</organism>
<accession>A0A810AL44</accession>
<reference evidence="3" key="3">
    <citation type="submission" date="2020-05" db="EMBL/GenBank/DDBJ databases">
        <title>Complete genome sequence of Bradyrhizobium diazoefficiens XF9 isolated from soybean nodule.</title>
        <authorList>
            <person name="Noda R."/>
            <person name="Kakizaki K."/>
            <person name="Minamisawa K."/>
        </authorList>
    </citation>
    <scope>NUCLEOTIDE SEQUENCE</scope>
    <source>
        <strain evidence="3">XF9</strain>
    </source>
</reference>
<name>A0A810AL44_9BRAD</name>
<protein>
    <submittedName>
        <fullName evidence="2">Uncharacterized protein</fullName>
    </submittedName>
</protein>
<dbReference type="EMBL" id="AP023098">
    <property type="protein sequence ID" value="BCE79170.1"/>
    <property type="molecule type" value="Genomic_DNA"/>
</dbReference>
<sequence length="112" mass="12464">MSNVDDDDPDPGHRYRFKPVLDWPVVEVMEDTAPEVEGNTSLDFLQAVYRCADQPMHRRMRAAVAALPFEHPKLAVTAVVNGEGFGAKLEAARARAANVVSFRNVEVLKEKD</sequence>
<evidence type="ECO:0000313" key="1">
    <source>
        <dbReference type="EMBL" id="BCE53075.1"/>
    </source>
</evidence>
<proteinExistence type="predicted"/>
<evidence type="ECO:0000313" key="2">
    <source>
        <dbReference type="EMBL" id="BCE61791.1"/>
    </source>
</evidence>
<reference evidence="1" key="1">
    <citation type="submission" date="2020-05" db="EMBL/GenBank/DDBJ databases">
        <title>Complete genome sequence of Bradyrhizobium diazoefficiens XF5 isolated from soybean nodule.</title>
        <authorList>
            <person name="Noda R."/>
            <person name="Kakizaki K."/>
            <person name="Minamisawa K."/>
        </authorList>
    </citation>
    <scope>NUCLEOTIDE SEQUENCE</scope>
    <source>
        <strain evidence="1">XF5</strain>
    </source>
</reference>
<dbReference type="RefSeq" id="WP_110115827.1">
    <property type="nucleotide sequence ID" value="NZ_AP022638.1"/>
</dbReference>
<dbReference type="EMBL" id="AP023096">
    <property type="protein sequence ID" value="BCE61791.1"/>
    <property type="molecule type" value="Genomic_DNA"/>
</dbReference>
<dbReference type="EMBL" id="AP023095">
    <property type="protein sequence ID" value="BCE53075.1"/>
    <property type="molecule type" value="Genomic_DNA"/>
</dbReference>
<evidence type="ECO:0000313" key="3">
    <source>
        <dbReference type="EMBL" id="BCE79170.1"/>
    </source>
</evidence>
<dbReference type="AlphaFoldDB" id="A0A810AL44"/>
<reference evidence="2" key="2">
    <citation type="submission" date="2020-05" db="EMBL/GenBank/DDBJ databases">
        <title>Complete genome sequence of Bradyrhizobium diazoefficiens XF6 isolated from soybean nodule.</title>
        <authorList>
            <person name="Noda R."/>
            <person name="Kakizaki K."/>
            <person name="Minamisawa K."/>
        </authorList>
    </citation>
    <scope>NUCLEOTIDE SEQUENCE</scope>
    <source>
        <strain evidence="2">XF6</strain>
    </source>
</reference>